<dbReference type="InterPro" id="IPR004291">
    <property type="entry name" value="Transposase_IS66_central"/>
</dbReference>
<feature type="non-terminal residue" evidence="2">
    <location>
        <position position="1"/>
    </location>
</feature>
<dbReference type="EMBL" id="VWFQ01000083">
    <property type="protein sequence ID" value="KAA4632440.1"/>
    <property type="molecule type" value="Genomic_DNA"/>
</dbReference>
<accession>A0A6A1BNU1</accession>
<gene>
    <name evidence="2" type="ORF">F3B52_26690</name>
</gene>
<reference evidence="2" key="1">
    <citation type="journal article" date="2019" name="Nat. Med.">
        <title>A library of human gut bacterial isolates paired with longitudinal multiomics data enables mechanistic microbiome research.</title>
        <authorList>
            <person name="Poyet M."/>
            <person name="Groussin M."/>
            <person name="Gibbons S.M."/>
            <person name="Avila-Pacheco J."/>
            <person name="Jiang X."/>
            <person name="Kearney S.M."/>
            <person name="Perrotta A.R."/>
            <person name="Berdy B."/>
            <person name="Zhao S."/>
            <person name="Lieberman T.D."/>
            <person name="Swanson P.K."/>
            <person name="Smith M."/>
            <person name="Roesemann S."/>
            <person name="Alexander J.E."/>
            <person name="Rich S.A."/>
            <person name="Livny J."/>
            <person name="Vlamakis H."/>
            <person name="Clish C."/>
            <person name="Bullock K."/>
            <person name="Deik A."/>
            <person name="Scott J."/>
            <person name="Pierce K.A."/>
            <person name="Xavier R.J."/>
            <person name="Alm E.J."/>
        </authorList>
    </citation>
    <scope>NUCLEOTIDE SEQUENCE</scope>
    <source>
        <strain evidence="2">BIOML-A16</strain>
    </source>
</reference>
<dbReference type="AlphaFoldDB" id="A0A6A1BNU1"/>
<evidence type="ECO:0000313" key="2">
    <source>
        <dbReference type="EMBL" id="KAA4632440.1"/>
    </source>
</evidence>
<dbReference type="PANTHER" id="PTHR33678:SF1">
    <property type="entry name" value="BLL1576 PROTEIN"/>
    <property type="match status" value="1"/>
</dbReference>
<evidence type="ECO:0000259" key="1">
    <source>
        <dbReference type="Pfam" id="PF03050"/>
    </source>
</evidence>
<dbReference type="Pfam" id="PF03050">
    <property type="entry name" value="DDE_Tnp_IS66"/>
    <property type="match status" value="1"/>
</dbReference>
<protein>
    <submittedName>
        <fullName evidence="2">IS66 family transposase</fullName>
    </submittedName>
</protein>
<dbReference type="InterPro" id="IPR052344">
    <property type="entry name" value="Transposase-related"/>
</dbReference>
<organism evidence="2">
    <name type="scientific">Bacteroides ovatus</name>
    <dbReference type="NCBI Taxonomy" id="28116"/>
    <lineage>
        <taxon>Bacteria</taxon>
        <taxon>Pseudomonadati</taxon>
        <taxon>Bacteroidota</taxon>
        <taxon>Bacteroidia</taxon>
        <taxon>Bacteroidales</taxon>
        <taxon>Bacteroidaceae</taxon>
        <taxon>Bacteroides</taxon>
    </lineage>
</organism>
<proteinExistence type="predicted"/>
<comment type="caution">
    <text evidence="2">The sequence shown here is derived from an EMBL/GenBank/DDBJ whole genome shotgun (WGS) entry which is preliminary data.</text>
</comment>
<dbReference type="PANTHER" id="PTHR33678">
    <property type="entry name" value="BLL1576 PROTEIN"/>
    <property type="match status" value="1"/>
</dbReference>
<sequence>AYPDAIRLSCFQHCKRKFLNITGNKDAEKIVRIINRLYQNEHRIPPDWTACQILDYRNKYAPPILKELKEELINIKNKKSTLPKSELSKAINYTLNEYDALCNYIRSADYAPDNNAIERLMRYISLSRRNSLFCGSHQGAKRAALIYSLACSCRLNNINSFEYFKDLLTKLIDINPNTDHETIRNLLPHKWQR</sequence>
<feature type="domain" description="Transposase IS66 central" evidence="1">
    <location>
        <begin position="4"/>
        <end position="141"/>
    </location>
</feature>
<name>A0A6A1BNU1_BACOV</name>